<dbReference type="AlphaFoldDB" id="A0AAV0WUP6"/>
<comment type="caution">
    <text evidence="1">The sequence shown here is derived from an EMBL/GenBank/DDBJ whole genome shotgun (WGS) entry which is preliminary data.</text>
</comment>
<keyword evidence="2" id="KW-1185">Reference proteome</keyword>
<protein>
    <submittedName>
        <fullName evidence="1">Uncharacterized protein</fullName>
    </submittedName>
</protein>
<dbReference type="EMBL" id="CARXXK010000002">
    <property type="protein sequence ID" value="CAI6359765.1"/>
    <property type="molecule type" value="Genomic_DNA"/>
</dbReference>
<dbReference type="Proteomes" id="UP001160148">
    <property type="component" value="Unassembled WGS sequence"/>
</dbReference>
<reference evidence="1 2" key="1">
    <citation type="submission" date="2023-01" db="EMBL/GenBank/DDBJ databases">
        <authorList>
            <person name="Whitehead M."/>
        </authorList>
    </citation>
    <scope>NUCLEOTIDE SEQUENCE [LARGE SCALE GENOMIC DNA]</scope>
</reference>
<name>A0AAV0WUP6_9HEMI</name>
<accession>A0AAV0WUP6</accession>
<gene>
    <name evidence="1" type="ORF">MEUPH1_LOCUS15143</name>
</gene>
<sequence length="90" mass="10532">MRVRTMERDLAANKRRRIMDANKENLSLLLSVKPVRTDEQLAMDDAREQNRIKHLSIIEWVTEVNAVIFPDAPSLVQQDTNQPYSVNKWL</sequence>
<organism evidence="1 2">
    <name type="scientific">Macrosiphum euphorbiae</name>
    <name type="common">potato aphid</name>
    <dbReference type="NCBI Taxonomy" id="13131"/>
    <lineage>
        <taxon>Eukaryota</taxon>
        <taxon>Metazoa</taxon>
        <taxon>Ecdysozoa</taxon>
        <taxon>Arthropoda</taxon>
        <taxon>Hexapoda</taxon>
        <taxon>Insecta</taxon>
        <taxon>Pterygota</taxon>
        <taxon>Neoptera</taxon>
        <taxon>Paraneoptera</taxon>
        <taxon>Hemiptera</taxon>
        <taxon>Sternorrhyncha</taxon>
        <taxon>Aphidomorpha</taxon>
        <taxon>Aphidoidea</taxon>
        <taxon>Aphididae</taxon>
        <taxon>Macrosiphini</taxon>
        <taxon>Macrosiphum</taxon>
    </lineage>
</organism>
<evidence type="ECO:0000313" key="2">
    <source>
        <dbReference type="Proteomes" id="UP001160148"/>
    </source>
</evidence>
<evidence type="ECO:0000313" key="1">
    <source>
        <dbReference type="EMBL" id="CAI6359765.1"/>
    </source>
</evidence>
<proteinExistence type="predicted"/>